<evidence type="ECO:0000313" key="3">
    <source>
        <dbReference type="Proteomes" id="UP000626982"/>
    </source>
</evidence>
<proteinExistence type="predicted"/>
<sequence>MTDTLPTVRSDRARLRGASHHRPIDVPFELRLLAAPRLAVLRHAARSPLVSTSLLEAMFILHEAPRLRRRIAANARSPLWVVALGLHRHASVRDRERFAHRMERDDLAPAFAEAAPDRDATLGSRWRELGGGAPPARERRSEVPV</sequence>
<feature type="compositionally biased region" description="Basic and acidic residues" evidence="1">
    <location>
        <begin position="115"/>
        <end position="128"/>
    </location>
</feature>
<organism evidence="2 3">
    <name type="scientific">Agrococcus terreus</name>
    <dbReference type="NCBI Taxonomy" id="574649"/>
    <lineage>
        <taxon>Bacteria</taxon>
        <taxon>Bacillati</taxon>
        <taxon>Actinomycetota</taxon>
        <taxon>Actinomycetes</taxon>
        <taxon>Micrococcales</taxon>
        <taxon>Microbacteriaceae</taxon>
        <taxon>Agrococcus</taxon>
    </lineage>
</organism>
<protein>
    <submittedName>
        <fullName evidence="2">Uncharacterized protein</fullName>
    </submittedName>
</protein>
<dbReference type="RefSeq" id="WP_188717749.1">
    <property type="nucleotide sequence ID" value="NZ_BAABBD010000002.1"/>
</dbReference>
<gene>
    <name evidence="2" type="ORF">GCM10010968_17130</name>
</gene>
<comment type="caution">
    <text evidence="2">The sequence shown here is derived from an EMBL/GenBank/DDBJ whole genome shotgun (WGS) entry which is preliminary data.</text>
</comment>
<keyword evidence="3" id="KW-1185">Reference proteome</keyword>
<feature type="compositionally biased region" description="Basic and acidic residues" evidence="1">
    <location>
        <begin position="136"/>
        <end position="145"/>
    </location>
</feature>
<reference evidence="3" key="1">
    <citation type="journal article" date="2019" name="Int. J. Syst. Evol. Microbiol.">
        <title>The Global Catalogue of Microorganisms (GCM) 10K type strain sequencing project: providing services to taxonomists for standard genome sequencing and annotation.</title>
        <authorList>
            <consortium name="The Broad Institute Genomics Platform"/>
            <consortium name="The Broad Institute Genome Sequencing Center for Infectious Disease"/>
            <person name="Wu L."/>
            <person name="Ma J."/>
        </authorList>
    </citation>
    <scope>NUCLEOTIDE SEQUENCE [LARGE SCALE GENOMIC DNA]</scope>
    <source>
        <strain evidence="3">CGMCC 1.6960</strain>
    </source>
</reference>
<accession>A0ABQ2KKI4</accession>
<name>A0ABQ2KKI4_9MICO</name>
<dbReference type="Proteomes" id="UP000626982">
    <property type="component" value="Unassembled WGS sequence"/>
</dbReference>
<evidence type="ECO:0000256" key="1">
    <source>
        <dbReference type="SAM" id="MobiDB-lite"/>
    </source>
</evidence>
<dbReference type="EMBL" id="BMLM01000001">
    <property type="protein sequence ID" value="GGN84870.1"/>
    <property type="molecule type" value="Genomic_DNA"/>
</dbReference>
<evidence type="ECO:0000313" key="2">
    <source>
        <dbReference type="EMBL" id="GGN84870.1"/>
    </source>
</evidence>
<feature type="region of interest" description="Disordered" evidence="1">
    <location>
        <begin position="113"/>
        <end position="145"/>
    </location>
</feature>